<dbReference type="RefSeq" id="WP_245449529.1">
    <property type="nucleotide sequence ID" value="NZ_JAHBRY010000001.1"/>
</dbReference>
<dbReference type="SUPFAM" id="SSF48498">
    <property type="entry name" value="Tetracyclin repressor-like, C-terminal domain"/>
    <property type="match status" value="1"/>
</dbReference>
<keyword evidence="1" id="KW-0805">Transcription regulation</keyword>
<evidence type="ECO:0000256" key="2">
    <source>
        <dbReference type="ARBA" id="ARBA00023125"/>
    </source>
</evidence>
<protein>
    <submittedName>
        <fullName evidence="6">TetR family transcriptional regulator</fullName>
    </submittedName>
</protein>
<accession>A0A2V3UAK2</accession>
<keyword evidence="7" id="KW-1185">Reference proteome</keyword>
<dbReference type="Gene3D" id="1.10.357.10">
    <property type="entry name" value="Tetracycline Repressor, domain 2"/>
    <property type="match status" value="1"/>
</dbReference>
<dbReference type="InterPro" id="IPR009057">
    <property type="entry name" value="Homeodomain-like_sf"/>
</dbReference>
<proteinExistence type="predicted"/>
<dbReference type="PRINTS" id="PR00455">
    <property type="entry name" value="HTHTETR"/>
</dbReference>
<keyword evidence="2 4" id="KW-0238">DNA-binding</keyword>
<evidence type="ECO:0000256" key="1">
    <source>
        <dbReference type="ARBA" id="ARBA00023015"/>
    </source>
</evidence>
<feature type="DNA-binding region" description="H-T-H motif" evidence="4">
    <location>
        <begin position="40"/>
        <end position="59"/>
    </location>
</feature>
<dbReference type="PANTHER" id="PTHR30055:SF146">
    <property type="entry name" value="HTH-TYPE TRANSCRIPTIONAL DUAL REGULATOR CECR"/>
    <property type="match status" value="1"/>
</dbReference>
<evidence type="ECO:0000313" key="7">
    <source>
        <dbReference type="Proteomes" id="UP000248021"/>
    </source>
</evidence>
<dbReference type="AlphaFoldDB" id="A0A2V3UAK2"/>
<dbReference type="InterPro" id="IPR036271">
    <property type="entry name" value="Tet_transcr_reg_TetR-rel_C_sf"/>
</dbReference>
<dbReference type="Proteomes" id="UP000248021">
    <property type="component" value="Unassembled WGS sequence"/>
</dbReference>
<evidence type="ECO:0000256" key="4">
    <source>
        <dbReference type="PROSITE-ProRule" id="PRU00335"/>
    </source>
</evidence>
<dbReference type="PROSITE" id="PS50977">
    <property type="entry name" value="HTH_TETR_2"/>
    <property type="match status" value="1"/>
</dbReference>
<dbReference type="EMBL" id="QJJK01000003">
    <property type="protein sequence ID" value="PXW61554.1"/>
    <property type="molecule type" value="Genomic_DNA"/>
</dbReference>
<evidence type="ECO:0000259" key="5">
    <source>
        <dbReference type="PROSITE" id="PS50977"/>
    </source>
</evidence>
<dbReference type="InterPro" id="IPR001647">
    <property type="entry name" value="HTH_TetR"/>
</dbReference>
<dbReference type="PANTHER" id="PTHR30055">
    <property type="entry name" value="HTH-TYPE TRANSCRIPTIONAL REGULATOR RUTR"/>
    <property type="match status" value="1"/>
</dbReference>
<comment type="caution">
    <text evidence="6">The sequence shown here is derived from an EMBL/GenBank/DDBJ whole genome shotgun (WGS) entry which is preliminary data.</text>
</comment>
<keyword evidence="3" id="KW-0804">Transcription</keyword>
<dbReference type="FunFam" id="1.10.10.60:FF:000141">
    <property type="entry name" value="TetR family transcriptional regulator"/>
    <property type="match status" value="1"/>
</dbReference>
<dbReference type="InterPro" id="IPR039536">
    <property type="entry name" value="TetR_C_Proteobacteria"/>
</dbReference>
<dbReference type="Pfam" id="PF00440">
    <property type="entry name" value="TetR_N"/>
    <property type="match status" value="1"/>
</dbReference>
<evidence type="ECO:0000313" key="6">
    <source>
        <dbReference type="EMBL" id="PXW61554.1"/>
    </source>
</evidence>
<dbReference type="Pfam" id="PF14246">
    <property type="entry name" value="TetR_C_7"/>
    <property type="match status" value="1"/>
</dbReference>
<sequence length="219" mass="23916">MDPLTLASKREDAAQDSSKRRDILNGARHVFRAHGFDGASMGDIAKAASVSKGTLYVYFDSKEALFRALIDVDRRDAAERLFDLDQDEPDVRGVLTRLATSFISMMIQPDHVSLLRMVIGAAEKFPALGRAFFEAGPCYGVKRLSTYLAAQRAAGRLLIEDTDLAAAQFMGLIQGSLTKGPLFGVNERPSPEDIEVTVASAVRVFFAAYGPKASWKQDP</sequence>
<dbReference type="GO" id="GO:0000976">
    <property type="term" value="F:transcription cis-regulatory region binding"/>
    <property type="evidence" value="ECO:0007669"/>
    <property type="project" value="TreeGrafter"/>
</dbReference>
<name>A0A2V3UAK2_9HYPH</name>
<dbReference type="Gene3D" id="1.10.10.60">
    <property type="entry name" value="Homeodomain-like"/>
    <property type="match status" value="1"/>
</dbReference>
<organism evidence="6 7">
    <name type="scientific">Chelatococcus asaccharovorans</name>
    <dbReference type="NCBI Taxonomy" id="28210"/>
    <lineage>
        <taxon>Bacteria</taxon>
        <taxon>Pseudomonadati</taxon>
        <taxon>Pseudomonadota</taxon>
        <taxon>Alphaproteobacteria</taxon>
        <taxon>Hyphomicrobiales</taxon>
        <taxon>Chelatococcaceae</taxon>
        <taxon>Chelatococcus</taxon>
    </lineage>
</organism>
<dbReference type="SUPFAM" id="SSF46689">
    <property type="entry name" value="Homeodomain-like"/>
    <property type="match status" value="1"/>
</dbReference>
<dbReference type="PROSITE" id="PS01081">
    <property type="entry name" value="HTH_TETR_1"/>
    <property type="match status" value="1"/>
</dbReference>
<reference evidence="6 7" key="1">
    <citation type="submission" date="2018-05" db="EMBL/GenBank/DDBJ databases">
        <title>Genomic Encyclopedia of Type Strains, Phase IV (KMG-IV): sequencing the most valuable type-strain genomes for metagenomic binning, comparative biology and taxonomic classification.</title>
        <authorList>
            <person name="Goeker M."/>
        </authorList>
    </citation>
    <scope>NUCLEOTIDE SEQUENCE [LARGE SCALE GENOMIC DNA]</scope>
    <source>
        <strain evidence="6 7">DSM 6462</strain>
    </source>
</reference>
<dbReference type="GO" id="GO:0003700">
    <property type="term" value="F:DNA-binding transcription factor activity"/>
    <property type="evidence" value="ECO:0007669"/>
    <property type="project" value="TreeGrafter"/>
</dbReference>
<dbReference type="InterPro" id="IPR050109">
    <property type="entry name" value="HTH-type_TetR-like_transc_reg"/>
</dbReference>
<dbReference type="InterPro" id="IPR023772">
    <property type="entry name" value="DNA-bd_HTH_TetR-type_CS"/>
</dbReference>
<evidence type="ECO:0000256" key="3">
    <source>
        <dbReference type="ARBA" id="ARBA00023163"/>
    </source>
</evidence>
<feature type="domain" description="HTH tetR-type" evidence="5">
    <location>
        <begin position="17"/>
        <end position="77"/>
    </location>
</feature>
<gene>
    <name evidence="6" type="ORF">C7450_10370</name>
</gene>